<sequence length="78" mass="9212">NWKEEETRIFLELCSEKQIIALMDGKRHKHVSIFYSLVEDIEKKGYFKTAQQMKLKLKTLKLAYFKCKRENSISGAAK</sequence>
<organism evidence="3">
    <name type="scientific">Harpegnathos saltator</name>
    <name type="common">Jerdon's jumping ant</name>
    <dbReference type="NCBI Taxonomy" id="610380"/>
    <lineage>
        <taxon>Eukaryota</taxon>
        <taxon>Metazoa</taxon>
        <taxon>Ecdysozoa</taxon>
        <taxon>Arthropoda</taxon>
        <taxon>Hexapoda</taxon>
        <taxon>Insecta</taxon>
        <taxon>Pterygota</taxon>
        <taxon>Neoptera</taxon>
        <taxon>Endopterygota</taxon>
        <taxon>Hymenoptera</taxon>
        <taxon>Apocrita</taxon>
        <taxon>Aculeata</taxon>
        <taxon>Formicoidea</taxon>
        <taxon>Formicidae</taxon>
        <taxon>Ponerinae</taxon>
        <taxon>Ponerini</taxon>
        <taxon>Harpegnathos</taxon>
    </lineage>
</organism>
<reference evidence="2 3" key="1">
    <citation type="journal article" date="2010" name="Science">
        <title>Genomic comparison of the ants Camponotus floridanus and Harpegnathos saltator.</title>
        <authorList>
            <person name="Bonasio R."/>
            <person name="Zhang G."/>
            <person name="Ye C."/>
            <person name="Mutti N.S."/>
            <person name="Fang X."/>
            <person name="Qin N."/>
            <person name="Donahue G."/>
            <person name="Yang P."/>
            <person name="Li Q."/>
            <person name="Li C."/>
            <person name="Zhang P."/>
            <person name="Huang Z."/>
            <person name="Berger S.L."/>
            <person name="Reinberg D."/>
            <person name="Wang J."/>
            <person name="Liebig J."/>
        </authorList>
    </citation>
    <scope>NUCLEOTIDE SEQUENCE [LARGE SCALE GENOMIC DNA]</scope>
    <source>
        <strain evidence="2 3">R22 G/1</strain>
    </source>
</reference>
<evidence type="ECO:0000313" key="2">
    <source>
        <dbReference type="EMBL" id="EFN76601.1"/>
    </source>
</evidence>
<feature type="domain" description="Myb/SANT-like DNA-binding" evidence="1">
    <location>
        <begin position="1"/>
        <end position="72"/>
    </location>
</feature>
<evidence type="ECO:0000313" key="3">
    <source>
        <dbReference type="Proteomes" id="UP000008237"/>
    </source>
</evidence>
<proteinExistence type="predicted"/>
<dbReference type="Pfam" id="PF13837">
    <property type="entry name" value="Myb_DNA-bind_4"/>
    <property type="match status" value="1"/>
</dbReference>
<dbReference type="AlphaFoldDB" id="E2C629"/>
<gene>
    <name evidence="2" type="ORF">EAI_04234</name>
</gene>
<feature type="non-terminal residue" evidence="2">
    <location>
        <position position="78"/>
    </location>
</feature>
<dbReference type="EMBL" id="GL452897">
    <property type="protein sequence ID" value="EFN76601.1"/>
    <property type="molecule type" value="Genomic_DNA"/>
</dbReference>
<dbReference type="InParanoid" id="E2C629"/>
<dbReference type="Proteomes" id="UP000008237">
    <property type="component" value="Unassembled WGS sequence"/>
</dbReference>
<feature type="non-terminal residue" evidence="2">
    <location>
        <position position="1"/>
    </location>
</feature>
<dbReference type="InterPro" id="IPR044822">
    <property type="entry name" value="Myb_DNA-bind_4"/>
</dbReference>
<name>E2C629_HARSA</name>
<accession>E2C629</accession>
<dbReference type="OMA" id="FKCKREN"/>
<protein>
    <recommendedName>
        <fullName evidence="1">Myb/SANT-like DNA-binding domain-containing protein</fullName>
    </recommendedName>
</protein>
<evidence type="ECO:0000259" key="1">
    <source>
        <dbReference type="Pfam" id="PF13837"/>
    </source>
</evidence>
<keyword evidence="3" id="KW-1185">Reference proteome</keyword>
<dbReference type="Gene3D" id="1.10.10.60">
    <property type="entry name" value="Homeodomain-like"/>
    <property type="match status" value="1"/>
</dbReference>